<accession>A0A6C0FYV4</accession>
<dbReference type="RefSeq" id="WP_162357036.1">
    <property type="nucleotide sequence ID" value="NZ_CP048209.1"/>
</dbReference>
<gene>
    <name evidence="1" type="ORF">GXP70_12345</name>
</gene>
<name>A0A6C0FYV4_9BACL</name>
<protein>
    <submittedName>
        <fullName evidence="1">Uncharacterized protein</fullName>
    </submittedName>
</protein>
<organism evidence="1 2">
    <name type="scientific">Paenibacillus lycopersici</name>
    <dbReference type="NCBI Taxonomy" id="2704462"/>
    <lineage>
        <taxon>Bacteria</taxon>
        <taxon>Bacillati</taxon>
        <taxon>Bacillota</taxon>
        <taxon>Bacilli</taxon>
        <taxon>Bacillales</taxon>
        <taxon>Paenibacillaceae</taxon>
        <taxon>Paenibacillus</taxon>
    </lineage>
</organism>
<proteinExistence type="predicted"/>
<evidence type="ECO:0000313" key="2">
    <source>
        <dbReference type="Proteomes" id="UP000476064"/>
    </source>
</evidence>
<keyword evidence="2" id="KW-1185">Reference proteome</keyword>
<dbReference type="Proteomes" id="UP000476064">
    <property type="component" value="Chromosome"/>
</dbReference>
<dbReference type="KEGG" id="plyc:GXP70_12345"/>
<dbReference type="AlphaFoldDB" id="A0A6C0FYV4"/>
<dbReference type="EMBL" id="CP048209">
    <property type="protein sequence ID" value="QHT60651.1"/>
    <property type="molecule type" value="Genomic_DNA"/>
</dbReference>
<evidence type="ECO:0000313" key="1">
    <source>
        <dbReference type="EMBL" id="QHT60651.1"/>
    </source>
</evidence>
<reference evidence="1 2" key="1">
    <citation type="submission" date="2020-01" db="EMBL/GenBank/DDBJ databases">
        <title>Paenibacillus sp. nov., isolated from tomato rhizosphere.</title>
        <authorList>
            <person name="Weon H.-Y."/>
            <person name="Lee S.A."/>
        </authorList>
    </citation>
    <scope>NUCLEOTIDE SEQUENCE [LARGE SCALE GENOMIC DNA]</scope>
    <source>
        <strain evidence="1 2">12200R-189</strain>
    </source>
</reference>
<sequence length="46" mass="5001">MSKAAVERVLDAIETRAEVMRAKGDAVRQSCYEYAAGELRKALADG</sequence>